<keyword evidence="12" id="KW-0233">DNA recombination</keyword>
<keyword evidence="10" id="KW-0067">ATP-binding</keyword>
<dbReference type="NCBIfam" id="TIGR00614">
    <property type="entry name" value="recQ_fam"/>
    <property type="match status" value="1"/>
</dbReference>
<keyword evidence="6" id="KW-0227">DNA damage</keyword>
<accession>A0A1I7A5L9</accession>
<dbReference type="SUPFAM" id="SSF52540">
    <property type="entry name" value="P-loop containing nucleoside triphosphate hydrolases"/>
    <property type="match status" value="1"/>
</dbReference>
<comment type="similarity">
    <text evidence="3">Belongs to the helicase family. RecQ subfamily.</text>
</comment>
<evidence type="ECO:0000256" key="11">
    <source>
        <dbReference type="ARBA" id="ARBA00023125"/>
    </source>
</evidence>
<keyword evidence="14" id="KW-0413">Isomerase</keyword>
<keyword evidence="5" id="KW-0547">Nucleotide-binding</keyword>
<dbReference type="CDD" id="cd17920">
    <property type="entry name" value="DEXHc_RecQ"/>
    <property type="match status" value="1"/>
</dbReference>
<evidence type="ECO:0000256" key="7">
    <source>
        <dbReference type="ARBA" id="ARBA00022801"/>
    </source>
</evidence>
<reference evidence="20 21" key="1">
    <citation type="submission" date="2016-10" db="EMBL/GenBank/DDBJ databases">
        <authorList>
            <person name="de Groot N.N."/>
        </authorList>
    </citation>
    <scope>NUCLEOTIDE SEQUENCE [LARGE SCALE GENOMIC DNA]</scope>
    <source>
        <strain evidence="20 21">CGMCC 1.7005</strain>
    </source>
</reference>
<dbReference type="FunFam" id="3.40.50.300:FF:000156">
    <property type="entry name" value="ATP-dependent DNA helicase recQ"/>
    <property type="match status" value="1"/>
</dbReference>
<evidence type="ECO:0000256" key="12">
    <source>
        <dbReference type="ARBA" id="ARBA00023172"/>
    </source>
</evidence>
<keyword evidence="13" id="KW-0234">DNA repair</keyword>
<dbReference type="Pfam" id="PF16124">
    <property type="entry name" value="RecQ_Zn_bind"/>
    <property type="match status" value="1"/>
</dbReference>
<evidence type="ECO:0000256" key="13">
    <source>
        <dbReference type="ARBA" id="ARBA00023204"/>
    </source>
</evidence>
<evidence type="ECO:0000256" key="8">
    <source>
        <dbReference type="ARBA" id="ARBA00022806"/>
    </source>
</evidence>
<dbReference type="GO" id="GO:0016787">
    <property type="term" value="F:hydrolase activity"/>
    <property type="evidence" value="ECO:0007669"/>
    <property type="project" value="UniProtKB-KW"/>
</dbReference>
<dbReference type="EC" id="5.6.2.4" evidence="16"/>
<dbReference type="Gene3D" id="1.10.150.80">
    <property type="entry name" value="HRDC domain"/>
    <property type="match status" value="1"/>
</dbReference>
<feature type="domain" description="Helicase C-terminal" evidence="19">
    <location>
        <begin position="217"/>
        <end position="367"/>
    </location>
</feature>
<dbReference type="InterPro" id="IPR027417">
    <property type="entry name" value="P-loop_NTPase"/>
</dbReference>
<dbReference type="InterPro" id="IPR004589">
    <property type="entry name" value="DNA_helicase_ATP-dep_RecQ"/>
</dbReference>
<dbReference type="Pfam" id="PF00570">
    <property type="entry name" value="HRDC"/>
    <property type="match status" value="1"/>
</dbReference>
<dbReference type="InterPro" id="IPR014001">
    <property type="entry name" value="Helicase_ATP-bd"/>
</dbReference>
<keyword evidence="9" id="KW-0862">Zinc</keyword>
<dbReference type="InterPro" id="IPR011545">
    <property type="entry name" value="DEAD/DEAH_box_helicase_dom"/>
</dbReference>
<keyword evidence="8 20" id="KW-0347">Helicase</keyword>
<dbReference type="InterPro" id="IPR036390">
    <property type="entry name" value="WH_DNA-bd_sf"/>
</dbReference>
<protein>
    <recommendedName>
        <fullName evidence="16">DNA helicase RecQ</fullName>
        <ecNumber evidence="16">5.6.2.4</ecNumber>
    </recommendedName>
</protein>
<proteinExistence type="inferred from homology"/>
<dbReference type="FunFam" id="3.40.50.300:FF:000296">
    <property type="entry name" value="ATP-dependent DNA helicase RecQ"/>
    <property type="match status" value="1"/>
</dbReference>
<feature type="domain" description="HRDC" evidence="17">
    <location>
        <begin position="521"/>
        <end position="601"/>
    </location>
</feature>
<dbReference type="SMART" id="SM00956">
    <property type="entry name" value="RQC"/>
    <property type="match status" value="1"/>
</dbReference>
<dbReference type="EMBL" id="FPAS01000002">
    <property type="protein sequence ID" value="SFT70231.1"/>
    <property type="molecule type" value="Genomic_DNA"/>
</dbReference>
<dbReference type="GO" id="GO:0006260">
    <property type="term" value="P:DNA replication"/>
    <property type="evidence" value="ECO:0007669"/>
    <property type="project" value="InterPro"/>
</dbReference>
<dbReference type="SMART" id="SM00490">
    <property type="entry name" value="HELICc"/>
    <property type="match status" value="1"/>
</dbReference>
<dbReference type="Gene3D" id="1.10.10.10">
    <property type="entry name" value="Winged helix-like DNA-binding domain superfamily/Winged helix DNA-binding domain"/>
    <property type="match status" value="1"/>
</dbReference>
<evidence type="ECO:0000256" key="10">
    <source>
        <dbReference type="ARBA" id="ARBA00022840"/>
    </source>
</evidence>
<dbReference type="InterPro" id="IPR010997">
    <property type="entry name" value="HRDC-like_sf"/>
</dbReference>
<dbReference type="GO" id="GO:0009432">
    <property type="term" value="P:SOS response"/>
    <property type="evidence" value="ECO:0007669"/>
    <property type="project" value="UniProtKB-UniRule"/>
</dbReference>
<dbReference type="STRING" id="477690.SAMN05216474_1914"/>
<evidence type="ECO:0000256" key="1">
    <source>
        <dbReference type="ARBA" id="ARBA00001946"/>
    </source>
</evidence>
<dbReference type="GO" id="GO:0046872">
    <property type="term" value="F:metal ion binding"/>
    <property type="evidence" value="ECO:0007669"/>
    <property type="project" value="UniProtKB-KW"/>
</dbReference>
<dbReference type="Gene3D" id="1.10.10.1390">
    <property type="entry name" value="ATP-dependent DNA helicase RecQ"/>
    <property type="match status" value="1"/>
</dbReference>
<dbReference type="GO" id="GO:0006310">
    <property type="term" value="P:DNA recombination"/>
    <property type="evidence" value="ECO:0007669"/>
    <property type="project" value="UniProtKB-UniRule"/>
</dbReference>
<keyword evidence="7" id="KW-0378">Hydrolase</keyword>
<dbReference type="InterPro" id="IPR029491">
    <property type="entry name" value="Helicase_HTH"/>
</dbReference>
<dbReference type="RefSeq" id="WP_090248791.1">
    <property type="nucleotide sequence ID" value="NZ_FPAS01000002.1"/>
</dbReference>
<name>A0A1I7A5L9_9FLAO</name>
<dbReference type="SUPFAM" id="SSF47819">
    <property type="entry name" value="HRDC-like"/>
    <property type="match status" value="1"/>
</dbReference>
<dbReference type="Proteomes" id="UP000236454">
    <property type="component" value="Unassembled WGS sequence"/>
</dbReference>
<evidence type="ECO:0000256" key="4">
    <source>
        <dbReference type="ARBA" id="ARBA00022723"/>
    </source>
</evidence>
<feature type="domain" description="Helicase ATP-binding" evidence="18">
    <location>
        <begin position="26"/>
        <end position="193"/>
    </location>
</feature>
<comment type="cofactor">
    <cofactor evidence="1">
        <name>Mg(2+)</name>
        <dbReference type="ChEBI" id="CHEBI:18420"/>
    </cofactor>
</comment>
<dbReference type="InterPro" id="IPR018982">
    <property type="entry name" value="RQC_domain"/>
</dbReference>
<keyword evidence="21" id="KW-1185">Reference proteome</keyword>
<dbReference type="Pfam" id="PF00271">
    <property type="entry name" value="Helicase_C"/>
    <property type="match status" value="1"/>
</dbReference>
<dbReference type="Pfam" id="PF14493">
    <property type="entry name" value="HTH_40"/>
    <property type="match status" value="1"/>
</dbReference>
<dbReference type="SUPFAM" id="SSF46785">
    <property type="entry name" value="Winged helix' DNA-binding domain"/>
    <property type="match status" value="1"/>
</dbReference>
<comment type="catalytic activity">
    <reaction evidence="15">
        <text>Couples ATP hydrolysis with the unwinding of duplex DNA by translocating in the 3'-5' direction.</text>
        <dbReference type="EC" id="5.6.2.4"/>
    </reaction>
</comment>
<keyword evidence="4" id="KW-0479">Metal-binding</keyword>
<dbReference type="InterPro" id="IPR036388">
    <property type="entry name" value="WH-like_DNA-bd_sf"/>
</dbReference>
<dbReference type="GO" id="GO:0009378">
    <property type="term" value="F:four-way junction helicase activity"/>
    <property type="evidence" value="ECO:0007669"/>
    <property type="project" value="TreeGrafter"/>
</dbReference>
<dbReference type="AlphaFoldDB" id="A0A1I7A5L9"/>
<evidence type="ECO:0000256" key="9">
    <source>
        <dbReference type="ARBA" id="ARBA00022833"/>
    </source>
</evidence>
<dbReference type="GO" id="GO:0005737">
    <property type="term" value="C:cytoplasm"/>
    <property type="evidence" value="ECO:0007669"/>
    <property type="project" value="TreeGrafter"/>
</dbReference>
<dbReference type="GO" id="GO:0030894">
    <property type="term" value="C:replisome"/>
    <property type="evidence" value="ECO:0007669"/>
    <property type="project" value="TreeGrafter"/>
</dbReference>
<evidence type="ECO:0000256" key="3">
    <source>
        <dbReference type="ARBA" id="ARBA00005446"/>
    </source>
</evidence>
<dbReference type="Pfam" id="PF09382">
    <property type="entry name" value="RQC"/>
    <property type="match status" value="1"/>
</dbReference>
<dbReference type="InterPro" id="IPR006293">
    <property type="entry name" value="DNA_helicase_ATP-dep_RecQ_bac"/>
</dbReference>
<dbReference type="GO" id="GO:0043590">
    <property type="term" value="C:bacterial nucleoid"/>
    <property type="evidence" value="ECO:0007669"/>
    <property type="project" value="TreeGrafter"/>
</dbReference>
<dbReference type="GO" id="GO:0005524">
    <property type="term" value="F:ATP binding"/>
    <property type="evidence" value="ECO:0007669"/>
    <property type="project" value="UniProtKB-KW"/>
</dbReference>
<dbReference type="FunFam" id="1.10.150.80:FF:000002">
    <property type="entry name" value="ATP-dependent DNA helicase RecQ"/>
    <property type="match status" value="1"/>
</dbReference>
<keyword evidence="11" id="KW-0238">DNA-binding</keyword>
<dbReference type="PANTHER" id="PTHR13710:SF105">
    <property type="entry name" value="ATP-DEPENDENT DNA HELICASE Q1"/>
    <property type="match status" value="1"/>
</dbReference>
<sequence length="701" mass="79246">MMQSALNVLKSVYGYDSFRPQQSEIIQSILAGQDTVVLMPTGGGKSMCFQIPALLNDGITLVISPLISLMKDQVEALRANGVNAAFFNSTVDDMERNAIINACKSGELKLIYISPETLVGVMHTWLTDLNISLVAIDEAHCVSMWGHDFRPEYTQLSSFRASLPNATFVALTATADKITRKDIVDHLGLKDPKVFISSFDRPNINLSVEGNVPKKKKIEKIIRFIHDRPNESGIIYCLSRKETEEWAEILKSRGIAADHYHAGLTPEERSRVQEEFIKDETPIICATIAFGMGIDKSNVRWVIHNNLPKNIEGYYQEIGRAGRDGLASEALLFYNMRDVVLLAQFAKESSQKEVLLEKLNRMKEFAQATSCRRKILLAYFSEQLDENCNNCDVCENPPVSFDGVVIAQKALSAAIRGKEQLNNRLLIDVLRGAKTSEIYAKQLNTIKTYGVGRDLSFDEWNHYITQCINLGLFEVAYDDHFHLKVTDFGKELLGGKKSFSLVKPSLEQSVKTPKKKAPKALTENEVLFNALRLLRRKISVEENVPPYIVFNDATLKEMASEQPITKDDLLAISGVGMQKAENYGPEFIAEIKKFQEENKPKAKKSTYEVTADMMQQNLSIEEIAEQRELNISTVYSHVAKMLKDNSDMDYRPYISEEELAKINTAFEEIQEPLQLKPYFEYFNGEVEYHKIRLGLSVLTRE</sequence>
<evidence type="ECO:0000259" key="19">
    <source>
        <dbReference type="PROSITE" id="PS51194"/>
    </source>
</evidence>
<evidence type="ECO:0000256" key="6">
    <source>
        <dbReference type="ARBA" id="ARBA00022763"/>
    </source>
</evidence>
<dbReference type="PROSITE" id="PS51192">
    <property type="entry name" value="HELICASE_ATP_BIND_1"/>
    <property type="match status" value="1"/>
</dbReference>
<evidence type="ECO:0000259" key="17">
    <source>
        <dbReference type="PROSITE" id="PS50967"/>
    </source>
</evidence>
<dbReference type="PROSITE" id="PS51194">
    <property type="entry name" value="HELICASE_CTER"/>
    <property type="match status" value="1"/>
</dbReference>
<dbReference type="CDD" id="cd18794">
    <property type="entry name" value="SF2_C_RecQ"/>
    <property type="match status" value="1"/>
</dbReference>
<evidence type="ECO:0000256" key="2">
    <source>
        <dbReference type="ARBA" id="ARBA00001947"/>
    </source>
</evidence>
<comment type="cofactor">
    <cofactor evidence="2">
        <name>Zn(2+)</name>
        <dbReference type="ChEBI" id="CHEBI:29105"/>
    </cofactor>
</comment>
<dbReference type="GO" id="GO:0006281">
    <property type="term" value="P:DNA repair"/>
    <property type="evidence" value="ECO:0007669"/>
    <property type="project" value="UniProtKB-KW"/>
</dbReference>
<evidence type="ECO:0000313" key="20">
    <source>
        <dbReference type="EMBL" id="SFT70231.1"/>
    </source>
</evidence>
<dbReference type="NCBIfam" id="TIGR01389">
    <property type="entry name" value="recQ"/>
    <property type="match status" value="1"/>
</dbReference>
<dbReference type="SMART" id="SM00341">
    <property type="entry name" value="HRDC"/>
    <property type="match status" value="1"/>
</dbReference>
<dbReference type="GO" id="GO:0043138">
    <property type="term" value="F:3'-5' DNA helicase activity"/>
    <property type="evidence" value="ECO:0007669"/>
    <property type="project" value="UniProtKB-EC"/>
</dbReference>
<dbReference type="Gene3D" id="3.40.50.300">
    <property type="entry name" value="P-loop containing nucleotide triphosphate hydrolases"/>
    <property type="match status" value="2"/>
</dbReference>
<evidence type="ECO:0000256" key="5">
    <source>
        <dbReference type="ARBA" id="ARBA00022741"/>
    </source>
</evidence>
<evidence type="ECO:0000259" key="18">
    <source>
        <dbReference type="PROSITE" id="PS51192"/>
    </source>
</evidence>
<dbReference type="GO" id="GO:0003677">
    <property type="term" value="F:DNA binding"/>
    <property type="evidence" value="ECO:0007669"/>
    <property type="project" value="UniProtKB-KW"/>
</dbReference>
<dbReference type="InterPro" id="IPR001650">
    <property type="entry name" value="Helicase_C-like"/>
</dbReference>
<evidence type="ECO:0000256" key="16">
    <source>
        <dbReference type="NCBIfam" id="TIGR01389"/>
    </source>
</evidence>
<dbReference type="PROSITE" id="PS50967">
    <property type="entry name" value="HRDC"/>
    <property type="match status" value="1"/>
</dbReference>
<dbReference type="PANTHER" id="PTHR13710">
    <property type="entry name" value="DNA HELICASE RECQ FAMILY MEMBER"/>
    <property type="match status" value="1"/>
</dbReference>
<evidence type="ECO:0000256" key="14">
    <source>
        <dbReference type="ARBA" id="ARBA00023235"/>
    </source>
</evidence>
<dbReference type="InterPro" id="IPR002121">
    <property type="entry name" value="HRDC_dom"/>
</dbReference>
<evidence type="ECO:0000313" key="21">
    <source>
        <dbReference type="Proteomes" id="UP000236454"/>
    </source>
</evidence>
<dbReference type="SMART" id="SM00487">
    <property type="entry name" value="DEXDc"/>
    <property type="match status" value="1"/>
</dbReference>
<dbReference type="OrthoDB" id="9763310at2"/>
<dbReference type="InterPro" id="IPR032284">
    <property type="entry name" value="RecQ_Zn-bd"/>
</dbReference>
<organism evidence="20 21">
    <name type="scientific">Lishizhenia tianjinensis</name>
    <dbReference type="NCBI Taxonomy" id="477690"/>
    <lineage>
        <taxon>Bacteria</taxon>
        <taxon>Pseudomonadati</taxon>
        <taxon>Bacteroidota</taxon>
        <taxon>Flavobacteriia</taxon>
        <taxon>Flavobacteriales</taxon>
        <taxon>Crocinitomicaceae</taxon>
        <taxon>Lishizhenia</taxon>
    </lineage>
</organism>
<dbReference type="InterPro" id="IPR044876">
    <property type="entry name" value="HRDC_dom_sf"/>
</dbReference>
<dbReference type="Pfam" id="PF00270">
    <property type="entry name" value="DEAD"/>
    <property type="match status" value="1"/>
</dbReference>
<gene>
    <name evidence="20" type="ORF">SAMN05216474_1914</name>
</gene>
<evidence type="ECO:0000256" key="15">
    <source>
        <dbReference type="ARBA" id="ARBA00034617"/>
    </source>
</evidence>